<keyword evidence="6 7" id="KW-0472">Membrane</keyword>
<feature type="transmembrane region" description="Helical" evidence="7">
    <location>
        <begin position="172"/>
        <end position="193"/>
    </location>
</feature>
<dbReference type="Proteomes" id="UP000016368">
    <property type="component" value="Unassembled WGS sequence"/>
</dbReference>
<reference evidence="8 9" key="1">
    <citation type="journal article" date="2011" name="EMBO J.">
        <title>Structural diversity of bacterial flagellar motors.</title>
        <authorList>
            <person name="Chen S."/>
            <person name="Beeby M."/>
            <person name="Murphy G.E."/>
            <person name="Leadbetter J.R."/>
            <person name="Hendrixson D.R."/>
            <person name="Briegel A."/>
            <person name="Li Z."/>
            <person name="Shi J."/>
            <person name="Tocheva E.I."/>
            <person name="Muller A."/>
            <person name="Dobro M.J."/>
            <person name="Jensen G.J."/>
        </authorList>
    </citation>
    <scope>NUCLEOTIDE SEQUENCE [LARGE SCALE GENOMIC DNA]</scope>
    <source>
        <strain evidence="8 9">ATCC 19624</strain>
    </source>
</reference>
<comment type="similarity">
    <text evidence="2">Belongs to the Rht family.</text>
</comment>
<dbReference type="AlphaFoldDB" id="F3KP16"/>
<accession>F3KP16</accession>
<organism evidence="8 9">
    <name type="scientific">Hylemonella gracilis ATCC 19624</name>
    <dbReference type="NCBI Taxonomy" id="887062"/>
    <lineage>
        <taxon>Bacteria</taxon>
        <taxon>Pseudomonadati</taxon>
        <taxon>Pseudomonadota</taxon>
        <taxon>Betaproteobacteria</taxon>
        <taxon>Burkholderiales</taxon>
        <taxon>Comamonadaceae</taxon>
        <taxon>Hylemonella</taxon>
    </lineage>
</organism>
<evidence type="ECO:0000256" key="1">
    <source>
        <dbReference type="ARBA" id="ARBA00004651"/>
    </source>
</evidence>
<dbReference type="eggNOG" id="COG1280">
    <property type="taxonomic scope" value="Bacteria"/>
</dbReference>
<evidence type="ECO:0000256" key="5">
    <source>
        <dbReference type="ARBA" id="ARBA00022989"/>
    </source>
</evidence>
<evidence type="ECO:0000256" key="4">
    <source>
        <dbReference type="ARBA" id="ARBA00022692"/>
    </source>
</evidence>
<evidence type="ECO:0000256" key="2">
    <source>
        <dbReference type="ARBA" id="ARBA00007928"/>
    </source>
</evidence>
<evidence type="ECO:0000256" key="7">
    <source>
        <dbReference type="SAM" id="Phobius"/>
    </source>
</evidence>
<dbReference type="OrthoDB" id="9804822at2"/>
<dbReference type="GO" id="GO:0005886">
    <property type="term" value="C:plasma membrane"/>
    <property type="evidence" value="ECO:0007669"/>
    <property type="project" value="UniProtKB-SubCell"/>
</dbReference>
<dbReference type="STRING" id="887062.HGR_00824"/>
<dbReference type="InterPro" id="IPR001123">
    <property type="entry name" value="LeuE-type"/>
</dbReference>
<dbReference type="Pfam" id="PF01810">
    <property type="entry name" value="LysE"/>
    <property type="match status" value="1"/>
</dbReference>
<dbReference type="EMBL" id="AEGR01000012">
    <property type="protein sequence ID" value="EGI78497.1"/>
    <property type="molecule type" value="Genomic_DNA"/>
</dbReference>
<sequence>MSSATLLLFISSSLLLALTPGPTMLLTLSNGATAGLRVAAFGMLGANLGAGLLIAATGLGLGGLLAASETWFNALRWLGVVYLCWMGWQLWRTTPQPLQDRLQPASTTMETEATTATALTHDTGSAAGLTLSPKTAFLRSFNVAMSNPKTLLFFGAFLPQFVDPGTPQAPQYLLLGLIFLGLDTLVMLAYASAGRQFVRLLTRRGLMLLNRACATGVWLLALVLAMYRKS</sequence>
<comment type="caution">
    <text evidence="8">The sequence shown here is derived from an EMBL/GenBank/DDBJ whole genome shotgun (WGS) entry which is preliminary data.</text>
</comment>
<evidence type="ECO:0000256" key="3">
    <source>
        <dbReference type="ARBA" id="ARBA00022475"/>
    </source>
</evidence>
<evidence type="ECO:0000313" key="9">
    <source>
        <dbReference type="Proteomes" id="UP000016368"/>
    </source>
</evidence>
<dbReference type="RefSeq" id="WP_006296136.1">
    <property type="nucleotide sequence ID" value="NZ_AEGR01000012.1"/>
</dbReference>
<gene>
    <name evidence="8" type="ORF">HGR_00824</name>
</gene>
<keyword evidence="9" id="KW-1185">Reference proteome</keyword>
<feature type="transmembrane region" description="Helical" evidence="7">
    <location>
        <begin position="205"/>
        <end position="227"/>
    </location>
</feature>
<dbReference type="GO" id="GO:0042970">
    <property type="term" value="F:homoserine transmembrane transporter activity"/>
    <property type="evidence" value="ECO:0007669"/>
    <property type="project" value="TreeGrafter"/>
</dbReference>
<evidence type="ECO:0000256" key="6">
    <source>
        <dbReference type="ARBA" id="ARBA00023136"/>
    </source>
</evidence>
<dbReference type="PANTHER" id="PTHR30086:SF14">
    <property type="entry name" value="HOMOSERINE_HOMOSERINE LACTONE EFFLUX PROTEIN"/>
    <property type="match status" value="1"/>
</dbReference>
<evidence type="ECO:0000313" key="8">
    <source>
        <dbReference type="EMBL" id="EGI78497.1"/>
    </source>
</evidence>
<keyword evidence="5 7" id="KW-1133">Transmembrane helix</keyword>
<keyword evidence="3" id="KW-1003">Cell membrane</keyword>
<name>F3KP16_9BURK</name>
<comment type="subcellular location">
    <subcellularLocation>
        <location evidence="1">Cell membrane</location>
        <topology evidence="1">Multi-pass membrane protein</topology>
    </subcellularLocation>
</comment>
<proteinExistence type="inferred from homology"/>
<dbReference type="PANTHER" id="PTHR30086">
    <property type="entry name" value="ARGININE EXPORTER PROTEIN ARGO"/>
    <property type="match status" value="1"/>
</dbReference>
<protein>
    <submittedName>
        <fullName evidence="8">Lysine exporter protein (Lyse/ygga)</fullName>
    </submittedName>
</protein>
<feature type="transmembrane region" description="Helical" evidence="7">
    <location>
        <begin position="41"/>
        <end position="67"/>
    </location>
</feature>
<keyword evidence="4 7" id="KW-0812">Transmembrane</keyword>
<dbReference type="PIRSF" id="PIRSF006324">
    <property type="entry name" value="LeuE"/>
    <property type="match status" value="1"/>
</dbReference>